<feature type="compositionally biased region" description="Basic residues" evidence="1">
    <location>
        <begin position="118"/>
        <end position="127"/>
    </location>
</feature>
<dbReference type="AlphaFoldDB" id="A0A166VMS3"/>
<dbReference type="EMBL" id="KV417484">
    <property type="protein sequence ID" value="KZP32887.1"/>
    <property type="molecule type" value="Genomic_DNA"/>
</dbReference>
<feature type="region of interest" description="Disordered" evidence="1">
    <location>
        <begin position="27"/>
        <end position="105"/>
    </location>
</feature>
<proteinExistence type="predicted"/>
<organism evidence="2">
    <name type="scientific">Athelia psychrophila</name>
    <dbReference type="NCBI Taxonomy" id="1759441"/>
    <lineage>
        <taxon>Eukaryota</taxon>
        <taxon>Fungi</taxon>
        <taxon>Dikarya</taxon>
        <taxon>Basidiomycota</taxon>
        <taxon>Agaricomycotina</taxon>
        <taxon>Agaricomycetes</taxon>
        <taxon>Agaricomycetidae</taxon>
        <taxon>Atheliales</taxon>
        <taxon>Atheliaceae</taxon>
        <taxon>Athelia</taxon>
    </lineage>
</organism>
<dbReference type="OrthoDB" id="3269202at2759"/>
<protein>
    <submittedName>
        <fullName evidence="2">Uncharacterized protein</fullName>
    </submittedName>
</protein>
<feature type="region of interest" description="Disordered" evidence="1">
    <location>
        <begin position="118"/>
        <end position="139"/>
    </location>
</feature>
<accession>A0A166VMS3</accession>
<reference evidence="2" key="1">
    <citation type="journal article" date="2016" name="Mol. Biol. Evol.">
        <title>Comparative Genomics of Early-Diverging Mushroom-Forming Fungi Provides Insights into the Origins of Lignocellulose Decay Capabilities.</title>
        <authorList>
            <person name="Nagy L.G."/>
            <person name="Riley R."/>
            <person name="Tritt A."/>
            <person name="Adam C."/>
            <person name="Daum C."/>
            <person name="Floudas D."/>
            <person name="Sun H."/>
            <person name="Yadav J.S."/>
            <person name="Pangilinan J."/>
            <person name="Larsson K.H."/>
            <person name="Matsuura K."/>
            <person name="Barry K."/>
            <person name="Labutti K."/>
            <person name="Kuo R."/>
            <person name="Ohm R.A."/>
            <person name="Bhattacharya S.S."/>
            <person name="Shirouzu T."/>
            <person name="Yoshinaga Y."/>
            <person name="Martin F.M."/>
            <person name="Grigoriev I.V."/>
            <person name="Hibbett D.S."/>
        </authorList>
    </citation>
    <scope>NUCLEOTIDE SEQUENCE [LARGE SCALE GENOMIC DNA]</scope>
    <source>
        <strain evidence="2">CBS 109695</strain>
    </source>
</reference>
<feature type="compositionally biased region" description="Low complexity" evidence="1">
    <location>
        <begin position="27"/>
        <end position="40"/>
    </location>
</feature>
<sequence length="162" mass="18384">MPSYYVPSPHGSHHGHQAVPVMYTPSQQSQYLSPQQPYYQDVGHSGGMPYIASHSGSHRSRNSHQQPHYSSSHRSHSRHGGGHSHGHSSGSRSHGRHHSGRQLTFGERVKRFFGFGRSHHHSRKSHQSKGWSFFGGRSSRDRFMDTRTGMEVDRHGRPVYKV</sequence>
<feature type="compositionally biased region" description="Basic residues" evidence="1">
    <location>
        <begin position="71"/>
        <end position="86"/>
    </location>
</feature>
<name>A0A166VMS3_9AGAM</name>
<evidence type="ECO:0000256" key="1">
    <source>
        <dbReference type="SAM" id="MobiDB-lite"/>
    </source>
</evidence>
<gene>
    <name evidence="2" type="ORF">FIBSPDRAFT_848153</name>
</gene>
<evidence type="ECO:0000313" key="2">
    <source>
        <dbReference type="EMBL" id="KZP32887.1"/>
    </source>
</evidence>